<feature type="transmembrane region" description="Helical" evidence="1">
    <location>
        <begin position="52"/>
        <end position="72"/>
    </location>
</feature>
<keyword evidence="3" id="KW-1185">Reference proteome</keyword>
<dbReference type="RefSeq" id="XP_045965385.1">
    <property type="nucleotide sequence ID" value="XM_046101676.1"/>
</dbReference>
<dbReference type="AlphaFoldDB" id="A0A9P8UXN1"/>
<dbReference type="GeneID" id="70130568"/>
<accession>A0A9P8UXN1</accession>
<keyword evidence="1" id="KW-0472">Membrane</keyword>
<keyword evidence="1" id="KW-1133">Transmembrane helix</keyword>
<proteinExistence type="predicted"/>
<sequence>MDRYWQLKGGHGLILRTALRTAQFLSAIITAGLYGADLALFTRQHQAANSTWLFAEVLVAFSAITGAAHCIFTVTHLLWCSWDAALSLMWMVVAILAGQQIFSDPDEQLAVGINAHDTHIHVSFAFDIINMLLWLATAMEACILCCTVRTIRRKQENSETADIPLQKIRSDEESGC</sequence>
<organism evidence="2 3">
    <name type="scientific">Truncatella angustata</name>
    <dbReference type="NCBI Taxonomy" id="152316"/>
    <lineage>
        <taxon>Eukaryota</taxon>
        <taxon>Fungi</taxon>
        <taxon>Dikarya</taxon>
        <taxon>Ascomycota</taxon>
        <taxon>Pezizomycotina</taxon>
        <taxon>Sordariomycetes</taxon>
        <taxon>Xylariomycetidae</taxon>
        <taxon>Amphisphaeriales</taxon>
        <taxon>Sporocadaceae</taxon>
        <taxon>Truncatella</taxon>
    </lineage>
</organism>
<feature type="transmembrane region" description="Helical" evidence="1">
    <location>
        <begin position="84"/>
        <end position="102"/>
    </location>
</feature>
<reference evidence="2" key="1">
    <citation type="journal article" date="2021" name="Nat. Commun.">
        <title>Genetic determinants of endophytism in the Arabidopsis root mycobiome.</title>
        <authorList>
            <person name="Mesny F."/>
            <person name="Miyauchi S."/>
            <person name="Thiergart T."/>
            <person name="Pickel B."/>
            <person name="Atanasova L."/>
            <person name="Karlsson M."/>
            <person name="Huettel B."/>
            <person name="Barry K.W."/>
            <person name="Haridas S."/>
            <person name="Chen C."/>
            <person name="Bauer D."/>
            <person name="Andreopoulos W."/>
            <person name="Pangilinan J."/>
            <person name="LaButti K."/>
            <person name="Riley R."/>
            <person name="Lipzen A."/>
            <person name="Clum A."/>
            <person name="Drula E."/>
            <person name="Henrissat B."/>
            <person name="Kohler A."/>
            <person name="Grigoriev I.V."/>
            <person name="Martin F.M."/>
            <person name="Hacquard S."/>
        </authorList>
    </citation>
    <scope>NUCLEOTIDE SEQUENCE</scope>
    <source>
        <strain evidence="2">MPI-SDFR-AT-0073</strain>
    </source>
</reference>
<dbReference type="Proteomes" id="UP000758603">
    <property type="component" value="Unassembled WGS sequence"/>
</dbReference>
<evidence type="ECO:0008006" key="4">
    <source>
        <dbReference type="Google" id="ProtNLM"/>
    </source>
</evidence>
<gene>
    <name evidence="2" type="ORF">BKA67DRAFT_550621</name>
</gene>
<dbReference type="OrthoDB" id="5363290at2759"/>
<evidence type="ECO:0000256" key="1">
    <source>
        <dbReference type="SAM" id="Phobius"/>
    </source>
</evidence>
<feature type="transmembrane region" description="Helical" evidence="1">
    <location>
        <begin position="122"/>
        <end position="148"/>
    </location>
</feature>
<keyword evidence="1" id="KW-0812">Transmembrane</keyword>
<dbReference type="EMBL" id="JAGPXC010000001">
    <property type="protein sequence ID" value="KAH6661254.1"/>
    <property type="molecule type" value="Genomic_DNA"/>
</dbReference>
<feature type="transmembrane region" description="Helical" evidence="1">
    <location>
        <begin position="21"/>
        <end position="40"/>
    </location>
</feature>
<evidence type="ECO:0000313" key="2">
    <source>
        <dbReference type="EMBL" id="KAH6661254.1"/>
    </source>
</evidence>
<protein>
    <recommendedName>
        <fullName evidence="4">MARVEL domain-containing protein</fullName>
    </recommendedName>
</protein>
<dbReference type="PANTHER" id="PTHR42083">
    <property type="entry name" value="MARVEL DOMAIN-CONTAINING PROTEIN"/>
    <property type="match status" value="1"/>
</dbReference>
<dbReference type="PANTHER" id="PTHR42083:SF1">
    <property type="entry name" value="MARVEL DOMAIN-CONTAINING PROTEIN"/>
    <property type="match status" value="1"/>
</dbReference>
<name>A0A9P8UXN1_9PEZI</name>
<comment type="caution">
    <text evidence="2">The sequence shown here is derived from an EMBL/GenBank/DDBJ whole genome shotgun (WGS) entry which is preliminary data.</text>
</comment>
<evidence type="ECO:0000313" key="3">
    <source>
        <dbReference type="Proteomes" id="UP000758603"/>
    </source>
</evidence>